<sequence>MKTTLKLIPFLIIITVTILSCSKDDDNPNDTAQQQDTYTNYSVAGNQVNGTYNIVVEDLNNPSILAFANVYPESNSQTLKIAGMGFVDTTHMLNVGMSIPARTGLVEILDDHPDFDLGFGFEDVGLEAKSISVNVLEIERNDNYVIHIKGTFNGIAVYKHTVNGDEIEETHIIDGEFEYNIAQ</sequence>
<accession>A0ABY7S089</accession>
<protein>
    <recommendedName>
        <fullName evidence="3">DUF4251 domain-containing protein</fullName>
    </recommendedName>
</protein>
<evidence type="ECO:0000313" key="2">
    <source>
        <dbReference type="Proteomes" id="UP001202717"/>
    </source>
</evidence>
<reference evidence="1 2" key="1">
    <citation type="submission" date="2023-01" db="EMBL/GenBank/DDBJ databases">
        <title>Psychroserpens ponticola sp. nov., isolated from seawater.</title>
        <authorList>
            <person name="Kristyanto S."/>
            <person name="Jung J."/>
            <person name="Kim J.M."/>
            <person name="Jeon C.O."/>
        </authorList>
    </citation>
    <scope>NUCLEOTIDE SEQUENCE [LARGE SCALE GENOMIC DNA]</scope>
    <source>
        <strain evidence="1 2">MSW6</strain>
    </source>
</reference>
<dbReference type="PROSITE" id="PS51257">
    <property type="entry name" value="PROKAR_LIPOPROTEIN"/>
    <property type="match status" value="1"/>
</dbReference>
<name>A0ABY7S089_9FLAO</name>
<proteinExistence type="predicted"/>
<evidence type="ECO:0008006" key="3">
    <source>
        <dbReference type="Google" id="ProtNLM"/>
    </source>
</evidence>
<keyword evidence="2" id="KW-1185">Reference proteome</keyword>
<organism evidence="1 2">
    <name type="scientific">Psychroserpens ponticola</name>
    <dbReference type="NCBI Taxonomy" id="2932268"/>
    <lineage>
        <taxon>Bacteria</taxon>
        <taxon>Pseudomonadati</taxon>
        <taxon>Bacteroidota</taxon>
        <taxon>Flavobacteriia</taxon>
        <taxon>Flavobacteriales</taxon>
        <taxon>Flavobacteriaceae</taxon>
        <taxon>Psychroserpens</taxon>
    </lineage>
</organism>
<gene>
    <name evidence="1" type="ORF">MUN68_004770</name>
</gene>
<dbReference type="Proteomes" id="UP001202717">
    <property type="component" value="Chromosome"/>
</dbReference>
<evidence type="ECO:0000313" key="1">
    <source>
        <dbReference type="EMBL" id="WCO02804.1"/>
    </source>
</evidence>
<dbReference type="EMBL" id="CP116221">
    <property type="protein sequence ID" value="WCO02804.1"/>
    <property type="molecule type" value="Genomic_DNA"/>
</dbReference>
<dbReference type="RefSeq" id="WP_249995517.1">
    <property type="nucleotide sequence ID" value="NZ_CP116221.1"/>
</dbReference>